<name>A0A9W4X2C6_9GLOM</name>
<accession>A0A9W4X2C6</accession>
<comment type="caution">
    <text evidence="1">The sequence shown here is derived from an EMBL/GenBank/DDBJ whole genome shotgun (WGS) entry which is preliminary data.</text>
</comment>
<gene>
    <name evidence="1" type="ORF">FWILDA_LOCUS17840</name>
</gene>
<organism evidence="1 2">
    <name type="scientific">Funneliformis geosporum</name>
    <dbReference type="NCBI Taxonomy" id="1117311"/>
    <lineage>
        <taxon>Eukaryota</taxon>
        <taxon>Fungi</taxon>
        <taxon>Fungi incertae sedis</taxon>
        <taxon>Mucoromycota</taxon>
        <taxon>Glomeromycotina</taxon>
        <taxon>Glomeromycetes</taxon>
        <taxon>Glomerales</taxon>
        <taxon>Glomeraceae</taxon>
        <taxon>Funneliformis</taxon>
    </lineage>
</organism>
<keyword evidence="2" id="KW-1185">Reference proteome</keyword>
<evidence type="ECO:0000313" key="1">
    <source>
        <dbReference type="EMBL" id="CAI2196964.1"/>
    </source>
</evidence>
<protein>
    <submittedName>
        <fullName evidence="1">12283_t:CDS:1</fullName>
    </submittedName>
</protein>
<proteinExistence type="predicted"/>
<sequence length="48" mass="5247">KHRSLRGTLTSKIKESVFAIFGKNILPPINTKALALEITEGSDVSYMA</sequence>
<dbReference type="Proteomes" id="UP001153678">
    <property type="component" value="Unassembled WGS sequence"/>
</dbReference>
<dbReference type="AlphaFoldDB" id="A0A9W4X2C6"/>
<feature type="non-terminal residue" evidence="1">
    <location>
        <position position="1"/>
    </location>
</feature>
<reference evidence="1" key="1">
    <citation type="submission" date="2022-08" db="EMBL/GenBank/DDBJ databases">
        <authorList>
            <person name="Kallberg Y."/>
            <person name="Tangrot J."/>
            <person name="Rosling A."/>
        </authorList>
    </citation>
    <scope>NUCLEOTIDE SEQUENCE</scope>
    <source>
        <strain evidence="1">Wild A</strain>
    </source>
</reference>
<dbReference type="EMBL" id="CAMKVN010015327">
    <property type="protein sequence ID" value="CAI2196964.1"/>
    <property type="molecule type" value="Genomic_DNA"/>
</dbReference>
<evidence type="ECO:0000313" key="2">
    <source>
        <dbReference type="Proteomes" id="UP001153678"/>
    </source>
</evidence>